<feature type="compositionally biased region" description="Basic and acidic residues" evidence="1">
    <location>
        <begin position="1"/>
        <end position="13"/>
    </location>
</feature>
<accession>A0A1H1HT15</accession>
<dbReference type="RefSeq" id="WP_068532053.1">
    <property type="nucleotide sequence ID" value="NZ_FNLF01000002.1"/>
</dbReference>
<evidence type="ECO:0000313" key="3">
    <source>
        <dbReference type="EMBL" id="SDR28554.1"/>
    </source>
</evidence>
<feature type="transmembrane region" description="Helical" evidence="2">
    <location>
        <begin position="34"/>
        <end position="59"/>
    </location>
</feature>
<gene>
    <name evidence="3" type="ORF">SAMN04489765_4558</name>
</gene>
<sequence>MTGPHHREPDHRYVPYPTGGGSVRPARRSSRGRIALIVIATISVVLLVVGFAVIGTMVISRTVQNSAAASTRTSLALPARTTTQPSVTQVHRNRILTKTLATPTACTLPTWSTDFDAMQAFADAANLCFGAVWGSTLPRVTLFDTPDDHPPASTGCPTTERTPGFWVCLRGSASNYPSMVRSAGNQSGSGIEWLARIAVTRVATDSGQRADLRALVASVGGPTSPLGTEYLRRESAQEACLTGATLGMLVDHGISVAELESAAAATALWFQLDDTRTIDGDVLTTWFQRGAAVRTTAPCGDAWSAPVGELP</sequence>
<keyword evidence="2" id="KW-0472">Membrane</keyword>
<feature type="region of interest" description="Disordered" evidence="1">
    <location>
        <begin position="1"/>
        <end position="26"/>
    </location>
</feature>
<keyword evidence="2" id="KW-1133">Transmembrane helix</keyword>
<keyword evidence="4" id="KW-1185">Reference proteome</keyword>
<dbReference type="OrthoDB" id="9992454at2"/>
<keyword evidence="2" id="KW-0812">Transmembrane</keyword>
<name>A0A1H1HT15_9ACTN</name>
<dbReference type="Proteomes" id="UP000183053">
    <property type="component" value="Unassembled WGS sequence"/>
</dbReference>
<evidence type="ECO:0000256" key="2">
    <source>
        <dbReference type="SAM" id="Phobius"/>
    </source>
</evidence>
<protein>
    <submittedName>
        <fullName evidence="3">Uncharacterized protein</fullName>
    </submittedName>
</protein>
<organism evidence="3 4">
    <name type="scientific">Tsukamurella pulmonis</name>
    <dbReference type="NCBI Taxonomy" id="47312"/>
    <lineage>
        <taxon>Bacteria</taxon>
        <taxon>Bacillati</taxon>
        <taxon>Actinomycetota</taxon>
        <taxon>Actinomycetes</taxon>
        <taxon>Mycobacteriales</taxon>
        <taxon>Tsukamurellaceae</taxon>
        <taxon>Tsukamurella</taxon>
    </lineage>
</organism>
<dbReference type="EMBL" id="FNLF01000002">
    <property type="protein sequence ID" value="SDR28554.1"/>
    <property type="molecule type" value="Genomic_DNA"/>
</dbReference>
<evidence type="ECO:0000256" key="1">
    <source>
        <dbReference type="SAM" id="MobiDB-lite"/>
    </source>
</evidence>
<dbReference type="STRING" id="47312.SAMN04489765_4558"/>
<evidence type="ECO:0000313" key="4">
    <source>
        <dbReference type="Proteomes" id="UP000183053"/>
    </source>
</evidence>
<dbReference type="AlphaFoldDB" id="A0A1H1HT15"/>
<reference evidence="4" key="1">
    <citation type="submission" date="2016-10" db="EMBL/GenBank/DDBJ databases">
        <authorList>
            <person name="Varghese N."/>
            <person name="Submissions S."/>
        </authorList>
    </citation>
    <scope>NUCLEOTIDE SEQUENCE [LARGE SCALE GENOMIC DNA]</scope>
    <source>
        <strain evidence="4">DSM 44142</strain>
    </source>
</reference>
<proteinExistence type="predicted"/>